<feature type="non-terminal residue" evidence="1">
    <location>
        <position position="1"/>
    </location>
</feature>
<protein>
    <submittedName>
        <fullName evidence="1">Uncharacterized protein</fullName>
    </submittedName>
</protein>
<evidence type="ECO:0000313" key="1">
    <source>
        <dbReference type="EMBL" id="SVD24749.1"/>
    </source>
</evidence>
<reference evidence="1" key="1">
    <citation type="submission" date="2018-05" db="EMBL/GenBank/DDBJ databases">
        <authorList>
            <person name="Lanie J.A."/>
            <person name="Ng W.-L."/>
            <person name="Kazmierczak K.M."/>
            <person name="Andrzejewski T.M."/>
            <person name="Davidsen T.M."/>
            <person name="Wayne K.J."/>
            <person name="Tettelin H."/>
            <person name="Glass J.I."/>
            <person name="Rusch D."/>
            <person name="Podicherti R."/>
            <person name="Tsui H.-C.T."/>
            <person name="Winkler M.E."/>
        </authorList>
    </citation>
    <scope>NUCLEOTIDE SEQUENCE</scope>
</reference>
<proteinExistence type="predicted"/>
<dbReference type="AlphaFoldDB" id="A0A382TRP0"/>
<sequence>IGFVFRKDFFVGHFAFWVCYYGFELSHISPCVKFA</sequence>
<accession>A0A382TRP0</accession>
<organism evidence="1">
    <name type="scientific">marine metagenome</name>
    <dbReference type="NCBI Taxonomy" id="408172"/>
    <lineage>
        <taxon>unclassified sequences</taxon>
        <taxon>metagenomes</taxon>
        <taxon>ecological metagenomes</taxon>
    </lineage>
</organism>
<dbReference type="EMBL" id="UINC01138664">
    <property type="protein sequence ID" value="SVD24749.1"/>
    <property type="molecule type" value="Genomic_DNA"/>
</dbReference>
<name>A0A382TRP0_9ZZZZ</name>
<gene>
    <name evidence="1" type="ORF">METZ01_LOCUS377603</name>
</gene>